<feature type="domain" description="GYF" evidence="2">
    <location>
        <begin position="4"/>
        <end position="49"/>
    </location>
</feature>
<protein>
    <submittedName>
        <fullName evidence="3">DUF4339 domain-containing protein</fullName>
    </submittedName>
</protein>
<sequence length="118" mass="13794">MRQYYIYDGQMKKGPFDLEQLKVQSLNQETPVWYEGLQDWLMAGNVDELKEFFTPKATPPPVPKTFQKNVAVRNEILNSFGEATELYPEPKKRRLLIPVLISLIIIAGIIFTLFFYHK</sequence>
<name>A0A5J5IL97_9BACT</name>
<dbReference type="AlphaFoldDB" id="A0A5J5IL97"/>
<gene>
    <name evidence="3" type="ORF">FW778_07120</name>
</gene>
<comment type="caution">
    <text evidence="3">The sequence shown here is derived from an EMBL/GenBank/DDBJ whole genome shotgun (WGS) entry which is preliminary data.</text>
</comment>
<evidence type="ECO:0000256" key="1">
    <source>
        <dbReference type="SAM" id="Phobius"/>
    </source>
</evidence>
<keyword evidence="4" id="KW-1185">Reference proteome</keyword>
<reference evidence="3 4" key="1">
    <citation type="submission" date="2019-09" db="EMBL/GenBank/DDBJ databases">
        <title>Draft genome sequence of Ginsengibacter sp. BR5-29.</title>
        <authorList>
            <person name="Im W.-T."/>
        </authorList>
    </citation>
    <scope>NUCLEOTIDE SEQUENCE [LARGE SCALE GENOMIC DNA]</scope>
    <source>
        <strain evidence="3 4">BR5-29</strain>
    </source>
</reference>
<feature type="transmembrane region" description="Helical" evidence="1">
    <location>
        <begin position="95"/>
        <end position="116"/>
    </location>
</feature>
<dbReference type="InterPro" id="IPR025640">
    <property type="entry name" value="GYF_2"/>
</dbReference>
<accession>A0A5J5IL97</accession>
<evidence type="ECO:0000313" key="4">
    <source>
        <dbReference type="Proteomes" id="UP000326903"/>
    </source>
</evidence>
<evidence type="ECO:0000313" key="3">
    <source>
        <dbReference type="EMBL" id="KAA9041780.1"/>
    </source>
</evidence>
<dbReference type="RefSeq" id="WP_150413900.1">
    <property type="nucleotide sequence ID" value="NZ_VYQF01000001.1"/>
</dbReference>
<dbReference type="Proteomes" id="UP000326903">
    <property type="component" value="Unassembled WGS sequence"/>
</dbReference>
<dbReference type="Pfam" id="PF14237">
    <property type="entry name" value="GYF_2"/>
    <property type="match status" value="1"/>
</dbReference>
<keyword evidence="1" id="KW-1133">Transmembrane helix</keyword>
<organism evidence="3 4">
    <name type="scientific">Ginsengibacter hankyongi</name>
    <dbReference type="NCBI Taxonomy" id="2607284"/>
    <lineage>
        <taxon>Bacteria</taxon>
        <taxon>Pseudomonadati</taxon>
        <taxon>Bacteroidota</taxon>
        <taxon>Chitinophagia</taxon>
        <taxon>Chitinophagales</taxon>
        <taxon>Chitinophagaceae</taxon>
        <taxon>Ginsengibacter</taxon>
    </lineage>
</organism>
<proteinExistence type="predicted"/>
<evidence type="ECO:0000259" key="2">
    <source>
        <dbReference type="Pfam" id="PF14237"/>
    </source>
</evidence>
<dbReference type="EMBL" id="VYQF01000001">
    <property type="protein sequence ID" value="KAA9041780.1"/>
    <property type="molecule type" value="Genomic_DNA"/>
</dbReference>
<keyword evidence="1" id="KW-0812">Transmembrane</keyword>
<keyword evidence="1" id="KW-0472">Membrane</keyword>